<evidence type="ECO:0008006" key="10">
    <source>
        <dbReference type="Google" id="ProtNLM"/>
    </source>
</evidence>
<dbReference type="GO" id="GO:0005886">
    <property type="term" value="C:plasma membrane"/>
    <property type="evidence" value="ECO:0007669"/>
    <property type="project" value="UniProtKB-SubCell"/>
</dbReference>
<organism evidence="9">
    <name type="scientific">bioreactor metagenome</name>
    <dbReference type="NCBI Taxonomy" id="1076179"/>
    <lineage>
        <taxon>unclassified sequences</taxon>
        <taxon>metagenomes</taxon>
        <taxon>ecological metagenomes</taxon>
    </lineage>
</organism>
<evidence type="ECO:0000313" key="9">
    <source>
        <dbReference type="EMBL" id="MPM37685.1"/>
    </source>
</evidence>
<gene>
    <name evidence="9" type="ORF">SDC9_84304</name>
</gene>
<evidence type="ECO:0000256" key="3">
    <source>
        <dbReference type="ARBA" id="ARBA00022448"/>
    </source>
</evidence>
<reference evidence="9" key="1">
    <citation type="submission" date="2019-08" db="EMBL/GenBank/DDBJ databases">
        <authorList>
            <person name="Kucharzyk K."/>
            <person name="Murdoch R.W."/>
            <person name="Higgins S."/>
            <person name="Loffler F."/>
        </authorList>
    </citation>
    <scope>NUCLEOTIDE SEQUENCE</scope>
</reference>
<sequence length="107" mass="11805">MIAEVVPVVGPIVVAVPATFLAYADSPVLALKIALFYFVFYQIDAHYLMPKIMGKSIQLHPVLLILSLLIGAKLFGILGLLFAVPVAAVCKVLYKHLWHFSEDKKVQ</sequence>
<dbReference type="Pfam" id="PF01594">
    <property type="entry name" value="AI-2E_transport"/>
    <property type="match status" value="1"/>
</dbReference>
<name>A0A644Z9V7_9ZZZZ</name>
<dbReference type="PANTHER" id="PTHR21716:SF53">
    <property type="entry name" value="PERMEASE PERM-RELATED"/>
    <property type="match status" value="1"/>
</dbReference>
<comment type="subcellular location">
    <subcellularLocation>
        <location evidence="1">Cell membrane</location>
        <topology evidence="1">Multi-pass membrane protein</topology>
    </subcellularLocation>
</comment>
<comment type="similarity">
    <text evidence="2">Belongs to the autoinducer-2 exporter (AI-2E) (TC 2.A.86) family.</text>
</comment>
<dbReference type="EMBL" id="VSSQ01008032">
    <property type="protein sequence ID" value="MPM37685.1"/>
    <property type="molecule type" value="Genomic_DNA"/>
</dbReference>
<keyword evidence="6 8" id="KW-1133">Transmembrane helix</keyword>
<protein>
    <recommendedName>
        <fullName evidence="10">AI-2E family transporter</fullName>
    </recommendedName>
</protein>
<comment type="caution">
    <text evidence="9">The sequence shown here is derived from an EMBL/GenBank/DDBJ whole genome shotgun (WGS) entry which is preliminary data.</text>
</comment>
<evidence type="ECO:0000256" key="4">
    <source>
        <dbReference type="ARBA" id="ARBA00022475"/>
    </source>
</evidence>
<keyword evidence="5 8" id="KW-0812">Transmembrane</keyword>
<dbReference type="PANTHER" id="PTHR21716">
    <property type="entry name" value="TRANSMEMBRANE PROTEIN"/>
    <property type="match status" value="1"/>
</dbReference>
<proteinExistence type="inferred from homology"/>
<dbReference type="InterPro" id="IPR002549">
    <property type="entry name" value="AI-2E-like"/>
</dbReference>
<feature type="transmembrane region" description="Helical" evidence="8">
    <location>
        <begin position="20"/>
        <end position="41"/>
    </location>
</feature>
<evidence type="ECO:0000256" key="7">
    <source>
        <dbReference type="ARBA" id="ARBA00023136"/>
    </source>
</evidence>
<dbReference type="GO" id="GO:0055085">
    <property type="term" value="P:transmembrane transport"/>
    <property type="evidence" value="ECO:0007669"/>
    <property type="project" value="TreeGrafter"/>
</dbReference>
<evidence type="ECO:0000256" key="6">
    <source>
        <dbReference type="ARBA" id="ARBA00022989"/>
    </source>
</evidence>
<keyword evidence="4" id="KW-1003">Cell membrane</keyword>
<accession>A0A644Z9V7</accession>
<evidence type="ECO:0000256" key="5">
    <source>
        <dbReference type="ARBA" id="ARBA00022692"/>
    </source>
</evidence>
<evidence type="ECO:0000256" key="8">
    <source>
        <dbReference type="SAM" id="Phobius"/>
    </source>
</evidence>
<dbReference type="AlphaFoldDB" id="A0A644Z9V7"/>
<evidence type="ECO:0000256" key="1">
    <source>
        <dbReference type="ARBA" id="ARBA00004651"/>
    </source>
</evidence>
<keyword evidence="3" id="KW-0813">Transport</keyword>
<evidence type="ECO:0000256" key="2">
    <source>
        <dbReference type="ARBA" id="ARBA00009773"/>
    </source>
</evidence>
<feature type="transmembrane region" description="Helical" evidence="8">
    <location>
        <begin position="62"/>
        <end position="88"/>
    </location>
</feature>
<keyword evidence="7 8" id="KW-0472">Membrane</keyword>